<dbReference type="HOGENOM" id="CLU_063331_0_0_1"/>
<dbReference type="PROSITE" id="PS51032">
    <property type="entry name" value="AP2_ERF"/>
    <property type="match status" value="1"/>
</dbReference>
<dbReference type="InterPro" id="IPR036955">
    <property type="entry name" value="AP2/ERF_dom_sf"/>
</dbReference>
<evidence type="ECO:0000256" key="7">
    <source>
        <dbReference type="ARBA" id="ARBA00024343"/>
    </source>
</evidence>
<evidence type="ECO:0000256" key="5">
    <source>
        <dbReference type="ARBA" id="ARBA00023163"/>
    </source>
</evidence>
<feature type="domain" description="AP2/ERF" evidence="9">
    <location>
        <begin position="60"/>
        <end position="117"/>
    </location>
</feature>
<dbReference type="AlphaFoldDB" id="A0A0E0KTK2"/>
<accession>A0A0E0KTK2</accession>
<evidence type="ECO:0000259" key="9">
    <source>
        <dbReference type="PROSITE" id="PS51032"/>
    </source>
</evidence>
<dbReference type="GO" id="GO:0003700">
    <property type="term" value="F:DNA-binding transcription factor activity"/>
    <property type="evidence" value="ECO:0007669"/>
    <property type="project" value="InterPro"/>
</dbReference>
<feature type="compositionally biased region" description="Low complexity" evidence="8">
    <location>
        <begin position="8"/>
        <end position="43"/>
    </location>
</feature>
<keyword evidence="3" id="KW-0238">DNA-binding</keyword>
<evidence type="ECO:0000256" key="1">
    <source>
        <dbReference type="ARBA" id="ARBA00004123"/>
    </source>
</evidence>
<dbReference type="PANTHER" id="PTHR31985:SF148">
    <property type="entry name" value="OS04G0549800 PROTEIN"/>
    <property type="match status" value="1"/>
</dbReference>
<organism evidence="10">
    <name type="scientific">Oryza punctata</name>
    <name type="common">Red rice</name>
    <dbReference type="NCBI Taxonomy" id="4537"/>
    <lineage>
        <taxon>Eukaryota</taxon>
        <taxon>Viridiplantae</taxon>
        <taxon>Streptophyta</taxon>
        <taxon>Embryophyta</taxon>
        <taxon>Tracheophyta</taxon>
        <taxon>Spermatophyta</taxon>
        <taxon>Magnoliopsida</taxon>
        <taxon>Liliopsida</taxon>
        <taxon>Poales</taxon>
        <taxon>Poaceae</taxon>
        <taxon>BOP clade</taxon>
        <taxon>Oryzoideae</taxon>
        <taxon>Oryzeae</taxon>
        <taxon>Oryzinae</taxon>
        <taxon>Oryza</taxon>
    </lineage>
</organism>
<keyword evidence="5" id="KW-0804">Transcription</keyword>
<keyword evidence="11" id="KW-1185">Reference proteome</keyword>
<dbReference type="OMA" id="PLVLWEH"/>
<comment type="similarity">
    <text evidence="7">Belongs to the AP2/ERF transcription factor family. ERF subfamily.</text>
</comment>
<feature type="region of interest" description="Disordered" evidence="8">
    <location>
        <begin position="145"/>
        <end position="167"/>
    </location>
</feature>
<dbReference type="eggNOG" id="ENOG502QW5S">
    <property type="taxonomic scope" value="Eukaryota"/>
</dbReference>
<dbReference type="PANTHER" id="PTHR31985">
    <property type="entry name" value="ETHYLENE-RESPONSIVE TRANSCRIPTION FACTOR ERF042-RELATED"/>
    <property type="match status" value="1"/>
</dbReference>
<reference evidence="10" key="1">
    <citation type="submission" date="2015-04" db="UniProtKB">
        <authorList>
            <consortium name="EnsemblPlants"/>
        </authorList>
    </citation>
    <scope>IDENTIFICATION</scope>
</reference>
<keyword evidence="2" id="KW-0805">Transcription regulation</keyword>
<dbReference type="CDD" id="cd00018">
    <property type="entry name" value="AP2"/>
    <property type="match status" value="1"/>
</dbReference>
<dbReference type="PRINTS" id="PR00367">
    <property type="entry name" value="ETHRSPELEMNT"/>
</dbReference>
<evidence type="ECO:0000256" key="6">
    <source>
        <dbReference type="ARBA" id="ARBA00023242"/>
    </source>
</evidence>
<dbReference type="STRING" id="4537.A0A0E0KTK2"/>
<dbReference type="FunFam" id="3.30.730.10:FF:000001">
    <property type="entry name" value="Ethylene-responsive transcription factor 2"/>
    <property type="match status" value="1"/>
</dbReference>
<reference evidence="10" key="2">
    <citation type="submission" date="2018-05" db="EMBL/GenBank/DDBJ databases">
        <title>OpunRS2 (Oryza punctata Reference Sequence Version 2).</title>
        <authorList>
            <person name="Zhang J."/>
            <person name="Kudrna D."/>
            <person name="Lee S."/>
            <person name="Talag J."/>
            <person name="Welchert J."/>
            <person name="Wing R.A."/>
        </authorList>
    </citation>
    <scope>NUCLEOTIDE SEQUENCE [LARGE SCALE GENOMIC DNA]</scope>
</reference>
<dbReference type="InterPro" id="IPR001471">
    <property type="entry name" value="AP2/ERF_dom"/>
</dbReference>
<evidence type="ECO:0000256" key="4">
    <source>
        <dbReference type="ARBA" id="ARBA00023159"/>
    </source>
</evidence>
<name>A0A0E0KTK2_ORYPU</name>
<dbReference type="Gramene" id="OPUNC04G18520.1">
    <property type="protein sequence ID" value="OPUNC04G18520.1"/>
    <property type="gene ID" value="OPUNC04G18520"/>
</dbReference>
<proteinExistence type="inferred from homology"/>
<dbReference type="EnsemblPlants" id="OPUNC04G18520.1">
    <property type="protein sequence ID" value="OPUNC04G18520.1"/>
    <property type="gene ID" value="OPUNC04G18520"/>
</dbReference>
<keyword evidence="6" id="KW-0539">Nucleus</keyword>
<evidence type="ECO:0000256" key="3">
    <source>
        <dbReference type="ARBA" id="ARBA00023125"/>
    </source>
</evidence>
<feature type="region of interest" description="Disordered" evidence="8">
    <location>
        <begin position="1"/>
        <end position="61"/>
    </location>
</feature>
<dbReference type="InterPro" id="IPR051032">
    <property type="entry name" value="AP2/ERF_TF_ERF_subfamily"/>
</dbReference>
<dbReference type="Proteomes" id="UP000026962">
    <property type="component" value="Chromosome 4"/>
</dbReference>
<evidence type="ECO:0000313" key="11">
    <source>
        <dbReference type="Proteomes" id="UP000026962"/>
    </source>
</evidence>
<sequence length="244" mass="26269">MEQEQVMSQESNSCTCSSSSNDASSAAYSSLNASSPSSVDSRSAGGKKKRPRSDQLKHPTYRGVRMRSWGKWVSEIREPRKKSRIWLGTFDTAEMAARAHDVAALAIKGRAAHLNFPDLAGELPRAASASPKDVQAAAALAAATASPALSPSPCHDDVDATADDEPESAEIEKTTAPVCVVENGTLQQDGGIGLEYTYFTMPDALLEFGFTLPPPPPPQYYCGSPWDDDADDFFFGEPLVLWEH</sequence>
<evidence type="ECO:0000256" key="2">
    <source>
        <dbReference type="ARBA" id="ARBA00023015"/>
    </source>
</evidence>
<dbReference type="SMART" id="SM00380">
    <property type="entry name" value="AP2"/>
    <property type="match status" value="1"/>
</dbReference>
<dbReference type="GO" id="GO:0003677">
    <property type="term" value="F:DNA binding"/>
    <property type="evidence" value="ECO:0007669"/>
    <property type="project" value="UniProtKB-KW"/>
</dbReference>
<dbReference type="Pfam" id="PF00847">
    <property type="entry name" value="AP2"/>
    <property type="match status" value="1"/>
</dbReference>
<evidence type="ECO:0000256" key="8">
    <source>
        <dbReference type="SAM" id="MobiDB-lite"/>
    </source>
</evidence>
<keyword evidence="4" id="KW-0010">Activator</keyword>
<dbReference type="GO" id="GO:0005634">
    <property type="term" value="C:nucleus"/>
    <property type="evidence" value="ECO:0007669"/>
    <property type="project" value="UniProtKB-SubCell"/>
</dbReference>
<dbReference type="SUPFAM" id="SSF54171">
    <property type="entry name" value="DNA-binding domain"/>
    <property type="match status" value="1"/>
</dbReference>
<dbReference type="Gene3D" id="3.30.730.10">
    <property type="entry name" value="AP2/ERF domain"/>
    <property type="match status" value="1"/>
</dbReference>
<evidence type="ECO:0000313" key="10">
    <source>
        <dbReference type="EnsemblPlants" id="OPUNC04G18520.1"/>
    </source>
</evidence>
<dbReference type="InterPro" id="IPR016177">
    <property type="entry name" value="DNA-bd_dom_sf"/>
</dbReference>
<comment type="subcellular location">
    <subcellularLocation>
        <location evidence="1">Nucleus</location>
    </subcellularLocation>
</comment>
<protein>
    <recommendedName>
        <fullName evidence="9">AP2/ERF domain-containing protein</fullName>
    </recommendedName>
</protein>